<dbReference type="Proteomes" id="UP000521872">
    <property type="component" value="Unassembled WGS sequence"/>
</dbReference>
<gene>
    <name evidence="2" type="ORF">D9613_010329</name>
</gene>
<dbReference type="PANTHER" id="PTHR48045">
    <property type="entry name" value="UDP-GLYCOSYLTRANSFERASE 72B1"/>
    <property type="match status" value="1"/>
</dbReference>
<dbReference type="Gene3D" id="3.40.50.2000">
    <property type="entry name" value="Glycogen Phosphorylase B"/>
    <property type="match status" value="2"/>
</dbReference>
<name>A0A8H4VHE8_9AGAR</name>
<dbReference type="EMBL" id="JAACJL010000059">
    <property type="protein sequence ID" value="KAF4609866.1"/>
    <property type="molecule type" value="Genomic_DNA"/>
</dbReference>
<reference evidence="2 3" key="1">
    <citation type="submission" date="2019-12" db="EMBL/GenBank/DDBJ databases">
        <authorList>
            <person name="Floudas D."/>
            <person name="Bentzer J."/>
            <person name="Ahren D."/>
            <person name="Johansson T."/>
            <person name="Persson P."/>
            <person name="Tunlid A."/>
        </authorList>
    </citation>
    <scope>NUCLEOTIDE SEQUENCE [LARGE SCALE GENOMIC DNA]</scope>
    <source>
        <strain evidence="2 3">CBS 102.39</strain>
    </source>
</reference>
<dbReference type="SUPFAM" id="SSF53756">
    <property type="entry name" value="UDP-Glycosyltransferase/glycogen phosphorylase"/>
    <property type="match status" value="1"/>
</dbReference>
<evidence type="ECO:0000313" key="2">
    <source>
        <dbReference type="EMBL" id="KAF4609866.1"/>
    </source>
</evidence>
<comment type="caution">
    <text evidence="2">The sequence shown here is derived from an EMBL/GenBank/DDBJ whole genome shotgun (WGS) entry which is preliminary data.</text>
</comment>
<accession>A0A8H4VHE8</accession>
<evidence type="ECO:0008006" key="4">
    <source>
        <dbReference type="Google" id="ProtNLM"/>
    </source>
</evidence>
<protein>
    <recommendedName>
        <fullName evidence="4">Glycosyltransferase</fullName>
    </recommendedName>
</protein>
<organism evidence="2 3">
    <name type="scientific">Agrocybe pediades</name>
    <dbReference type="NCBI Taxonomy" id="84607"/>
    <lineage>
        <taxon>Eukaryota</taxon>
        <taxon>Fungi</taxon>
        <taxon>Dikarya</taxon>
        <taxon>Basidiomycota</taxon>
        <taxon>Agaricomycotina</taxon>
        <taxon>Agaricomycetes</taxon>
        <taxon>Agaricomycetidae</taxon>
        <taxon>Agaricales</taxon>
        <taxon>Agaricineae</taxon>
        <taxon>Strophariaceae</taxon>
        <taxon>Agrocybe</taxon>
    </lineage>
</organism>
<dbReference type="AlphaFoldDB" id="A0A8H4VHE8"/>
<dbReference type="InterPro" id="IPR002213">
    <property type="entry name" value="UDP_glucos_trans"/>
</dbReference>
<sequence length="529" mass="58575">MPGVHIRTLPQSRMARTHVLFTSFPAWGHARSFCILAARLVKEYPDTVFSLLLPPTLLDKARDEVSSELGHAAPADQGLRDRIRIFSSFQVTSPDLFAAVQQSVATYAGVYSALLASESVTCATMGTVFEPVEPPSLLVMDFFAFPQVQISRSISGKTVPIFAWLTGKAASMIRMFGLESSGGLGDLEERMQAEAARLGVSPAEIGDKLVKQTSGKILKLPGVPEMYDYEFTPQKLAFEFPIADILIGSFKFFKDCDGVLAINAEALESESITAMRKWFSSWDKEVYAIGPLLPSGYGAQEQSDRGAAEIKEFLERMLEQYGKRSVILISFETAFWPSDTTYMEEVVGAMIEKKVPFILSHASPFAKLTPEFVTRIQESGVGILSKWCPQQYILNHEATGWFLTHCGHNSVNEAIGSGIPMIAWPFHADQPEGAYHLTDAGLAIELLQVRTGEHASKPLRRNGKGAAGTREAVGKEIREVLDACRGEKGAQMRRNVEMMKTEFLSAWEKEGPARKELERFLKRYTDLKV</sequence>
<dbReference type="GO" id="GO:0008194">
    <property type="term" value="F:UDP-glycosyltransferase activity"/>
    <property type="evidence" value="ECO:0007669"/>
    <property type="project" value="InterPro"/>
</dbReference>
<keyword evidence="1" id="KW-0808">Transferase</keyword>
<evidence type="ECO:0000313" key="3">
    <source>
        <dbReference type="Proteomes" id="UP000521872"/>
    </source>
</evidence>
<proteinExistence type="predicted"/>
<dbReference type="Pfam" id="PF00201">
    <property type="entry name" value="UDPGT"/>
    <property type="match status" value="1"/>
</dbReference>
<dbReference type="PANTHER" id="PTHR48045:SF31">
    <property type="entry name" value="UDP-GLYCOSYLTRANSFERASE 76B1-LIKE"/>
    <property type="match status" value="1"/>
</dbReference>
<dbReference type="CDD" id="cd03784">
    <property type="entry name" value="GT1_Gtf-like"/>
    <property type="match status" value="1"/>
</dbReference>
<evidence type="ECO:0000256" key="1">
    <source>
        <dbReference type="ARBA" id="ARBA00022679"/>
    </source>
</evidence>
<keyword evidence="3" id="KW-1185">Reference proteome</keyword>